<gene>
    <name evidence="2" type="ORF">ACFP3H_18160</name>
</gene>
<evidence type="ECO:0000313" key="3">
    <source>
        <dbReference type="Proteomes" id="UP001596223"/>
    </source>
</evidence>
<evidence type="ECO:0000256" key="1">
    <source>
        <dbReference type="SAM" id="MobiDB-lite"/>
    </source>
</evidence>
<dbReference type="Proteomes" id="UP001596223">
    <property type="component" value="Unassembled WGS sequence"/>
</dbReference>
<proteinExistence type="predicted"/>
<feature type="compositionally biased region" description="Acidic residues" evidence="1">
    <location>
        <begin position="483"/>
        <end position="496"/>
    </location>
</feature>
<accession>A0ABW1JU62</accession>
<comment type="caution">
    <text evidence="2">The sequence shown here is derived from an EMBL/GenBank/DDBJ whole genome shotgun (WGS) entry which is preliminary data.</text>
</comment>
<feature type="region of interest" description="Disordered" evidence="1">
    <location>
        <begin position="463"/>
        <end position="496"/>
    </location>
</feature>
<sequence>MSVLAALAKAEAVRAGRAQATAAVRHLHLAERPLVAIPLRLAGEAAAPVAIMIGTSPGDQNVLTVPQPRDRVLRLRFIEQLADVVLPYLSSFLVDTEELTSKAGETYTRCLDAPQMWTPNPGGVNFLKLLGRSVRFHRVDGDNPVPASIPLLGRWLTWFGDRAEHPGSAVLPAMTAALAGHWASGQSSLEDGNLAALLGWIDPPVGLTGAEAAALAEDPLLCPPAGPATDPGFDNEELAPLIAAYNDALDDSARSVAAERLERSLRGQLEPTWQLMWRSIELLAALPEGASVEDRWTADRGAFSRFAADVAEGIPQARRDSAVPAVRRLLERERALEALQAQCAFDDPLLMLEHRVSGAAFRGTVVHCEPERLDRSGARPKLRPHIHIRTTDPFVAAVGEELTCVERPKQTGHVVEVDSDGFVLELSGGMGRKLVADPGSVPEEGDELGFARFKPTPFNGMLNLPAREETPWTHGGPPPEWVPTEDDEEELSDHAG</sequence>
<name>A0ABW1JU62_9NOCA</name>
<organism evidence="2 3">
    <name type="scientific">Nocardia lasii</name>
    <dbReference type="NCBI Taxonomy" id="1616107"/>
    <lineage>
        <taxon>Bacteria</taxon>
        <taxon>Bacillati</taxon>
        <taxon>Actinomycetota</taxon>
        <taxon>Actinomycetes</taxon>
        <taxon>Mycobacteriales</taxon>
        <taxon>Nocardiaceae</taxon>
        <taxon>Nocardia</taxon>
    </lineage>
</organism>
<protein>
    <submittedName>
        <fullName evidence="2">Uncharacterized protein</fullName>
    </submittedName>
</protein>
<dbReference type="RefSeq" id="WP_378607577.1">
    <property type="nucleotide sequence ID" value="NZ_JBHSQN010000012.1"/>
</dbReference>
<reference evidence="3" key="1">
    <citation type="journal article" date="2019" name="Int. J. Syst. Evol. Microbiol.">
        <title>The Global Catalogue of Microorganisms (GCM) 10K type strain sequencing project: providing services to taxonomists for standard genome sequencing and annotation.</title>
        <authorList>
            <consortium name="The Broad Institute Genomics Platform"/>
            <consortium name="The Broad Institute Genome Sequencing Center for Infectious Disease"/>
            <person name="Wu L."/>
            <person name="Ma J."/>
        </authorList>
    </citation>
    <scope>NUCLEOTIDE SEQUENCE [LARGE SCALE GENOMIC DNA]</scope>
    <source>
        <strain evidence="3">CCUG 36956</strain>
    </source>
</reference>
<keyword evidence="3" id="KW-1185">Reference proteome</keyword>
<evidence type="ECO:0000313" key="2">
    <source>
        <dbReference type="EMBL" id="MFC6012986.1"/>
    </source>
</evidence>
<dbReference type="EMBL" id="JBHSQN010000012">
    <property type="protein sequence ID" value="MFC6012986.1"/>
    <property type="molecule type" value="Genomic_DNA"/>
</dbReference>